<gene>
    <name evidence="1" type="ORF">DHETER_LOCUS9806</name>
</gene>
<evidence type="ECO:0000313" key="2">
    <source>
        <dbReference type="Proteomes" id="UP000789702"/>
    </source>
</evidence>
<name>A0ACA9NNM9_9GLOM</name>
<sequence>QTFNELILPYNENNFGKNLNFDNFENSTATNENSNNKQDMTNNTKLEKSKYNLVQQDGKYMVCTWCIDAKCNNIFVTGT</sequence>
<comment type="caution">
    <text evidence="1">The sequence shown here is derived from an EMBL/GenBank/DDBJ whole genome shotgun (WGS) entry which is preliminary data.</text>
</comment>
<dbReference type="Proteomes" id="UP000789702">
    <property type="component" value="Unassembled WGS sequence"/>
</dbReference>
<feature type="non-terminal residue" evidence="1">
    <location>
        <position position="1"/>
    </location>
</feature>
<reference evidence="1" key="1">
    <citation type="submission" date="2021-06" db="EMBL/GenBank/DDBJ databases">
        <authorList>
            <person name="Kallberg Y."/>
            <person name="Tangrot J."/>
            <person name="Rosling A."/>
        </authorList>
    </citation>
    <scope>NUCLEOTIDE SEQUENCE</scope>
    <source>
        <strain evidence="1">IL203A</strain>
    </source>
</reference>
<proteinExistence type="predicted"/>
<protein>
    <submittedName>
        <fullName evidence="1">16642_t:CDS:1</fullName>
    </submittedName>
</protein>
<keyword evidence="2" id="KW-1185">Reference proteome</keyword>
<evidence type="ECO:0000313" key="1">
    <source>
        <dbReference type="EMBL" id="CAG8662262.1"/>
    </source>
</evidence>
<dbReference type="EMBL" id="CAJVPU010017881">
    <property type="protein sequence ID" value="CAG8662262.1"/>
    <property type="molecule type" value="Genomic_DNA"/>
</dbReference>
<organism evidence="1 2">
    <name type="scientific">Dentiscutata heterogama</name>
    <dbReference type="NCBI Taxonomy" id="1316150"/>
    <lineage>
        <taxon>Eukaryota</taxon>
        <taxon>Fungi</taxon>
        <taxon>Fungi incertae sedis</taxon>
        <taxon>Mucoromycota</taxon>
        <taxon>Glomeromycotina</taxon>
        <taxon>Glomeromycetes</taxon>
        <taxon>Diversisporales</taxon>
        <taxon>Gigasporaceae</taxon>
        <taxon>Dentiscutata</taxon>
    </lineage>
</organism>
<accession>A0ACA9NNM9</accession>
<feature type="non-terminal residue" evidence="1">
    <location>
        <position position="79"/>
    </location>
</feature>